<evidence type="ECO:0000313" key="2">
    <source>
        <dbReference type="EMBL" id="NYS26260.1"/>
    </source>
</evidence>
<protein>
    <submittedName>
        <fullName evidence="2">BLUF domain-containing protein</fullName>
    </submittedName>
</protein>
<sequence length="145" mass="16446">MRRITYISAAKGLLSQDEIRKILEVSRRNNQRDGISGMLAYHDGSFFQVIEGPEPEIDALLRRIARDPRHSAILQLLSAEVSSRAFPEWRMAYVDLSQAPDTPGIVQLRQIAQEAQTLTEDRRINTLLASFVRGFRDLATDHAMP</sequence>
<proteinExistence type="predicted"/>
<dbReference type="GO" id="GO:0071949">
    <property type="term" value="F:FAD binding"/>
    <property type="evidence" value="ECO:0007669"/>
    <property type="project" value="InterPro"/>
</dbReference>
<dbReference type="Pfam" id="PF04940">
    <property type="entry name" value="BLUF"/>
    <property type="match status" value="1"/>
</dbReference>
<dbReference type="SUPFAM" id="SSF54975">
    <property type="entry name" value="Acylphosphatase/BLUF domain-like"/>
    <property type="match status" value="1"/>
</dbReference>
<name>A0A7Z0I1T8_9RHOB</name>
<dbReference type="AlphaFoldDB" id="A0A7Z0I1T8"/>
<keyword evidence="3" id="KW-1185">Reference proteome</keyword>
<accession>A0A7Z0I1T8</accession>
<feature type="domain" description="BLUF" evidence="1">
    <location>
        <begin position="1"/>
        <end position="92"/>
    </location>
</feature>
<evidence type="ECO:0000313" key="3">
    <source>
        <dbReference type="Proteomes" id="UP000529417"/>
    </source>
</evidence>
<dbReference type="Gene3D" id="3.30.70.100">
    <property type="match status" value="1"/>
</dbReference>
<gene>
    <name evidence="2" type="ORF">HUK65_14820</name>
</gene>
<dbReference type="Proteomes" id="UP000529417">
    <property type="component" value="Unassembled WGS sequence"/>
</dbReference>
<comment type="caution">
    <text evidence="2">The sequence shown here is derived from an EMBL/GenBank/DDBJ whole genome shotgun (WGS) entry which is preliminary data.</text>
</comment>
<dbReference type="SMART" id="SM01034">
    <property type="entry name" value="BLUF"/>
    <property type="match status" value="1"/>
</dbReference>
<dbReference type="InterPro" id="IPR036046">
    <property type="entry name" value="Acylphosphatase-like_dom_sf"/>
</dbReference>
<dbReference type="RefSeq" id="WP_179907055.1">
    <property type="nucleotide sequence ID" value="NZ_JACBXS010000038.1"/>
</dbReference>
<dbReference type="GO" id="GO:0009882">
    <property type="term" value="F:blue light photoreceptor activity"/>
    <property type="evidence" value="ECO:0007669"/>
    <property type="project" value="InterPro"/>
</dbReference>
<dbReference type="InterPro" id="IPR007024">
    <property type="entry name" value="BLUF_domain"/>
</dbReference>
<organism evidence="2 3">
    <name type="scientific">Rhabdonatronobacter sediminivivens</name>
    <dbReference type="NCBI Taxonomy" id="2743469"/>
    <lineage>
        <taxon>Bacteria</taxon>
        <taxon>Pseudomonadati</taxon>
        <taxon>Pseudomonadota</taxon>
        <taxon>Alphaproteobacteria</taxon>
        <taxon>Rhodobacterales</taxon>
        <taxon>Paracoccaceae</taxon>
        <taxon>Rhabdonatronobacter</taxon>
    </lineage>
</organism>
<evidence type="ECO:0000259" key="1">
    <source>
        <dbReference type="PROSITE" id="PS50925"/>
    </source>
</evidence>
<dbReference type="EMBL" id="JACBXS010000038">
    <property type="protein sequence ID" value="NYS26260.1"/>
    <property type="molecule type" value="Genomic_DNA"/>
</dbReference>
<dbReference type="PROSITE" id="PS50925">
    <property type="entry name" value="BLUF"/>
    <property type="match status" value="1"/>
</dbReference>
<reference evidence="2 3" key="1">
    <citation type="journal article" date="2000" name="Arch. Microbiol.">
        <title>Rhodobaca bogoriensis gen. nov. and sp. nov., an alkaliphilic purple nonsulfur bacterium from African Rift Valley soda lakes.</title>
        <authorList>
            <person name="Milford A.D."/>
            <person name="Achenbach L.A."/>
            <person name="Jung D.O."/>
            <person name="Madigan M.T."/>
        </authorList>
    </citation>
    <scope>NUCLEOTIDE SEQUENCE [LARGE SCALE GENOMIC DNA]</scope>
    <source>
        <strain evidence="2 3">2376</strain>
    </source>
</reference>